<name>A0A1E8BQK1_BACMY</name>
<evidence type="ECO:0000313" key="1">
    <source>
        <dbReference type="EMBL" id="OFD96857.1"/>
    </source>
</evidence>
<accession>A0A1E8BQK1</accession>
<comment type="caution">
    <text evidence="1">The sequence shown here is derived from an EMBL/GenBank/DDBJ whole genome shotgun (WGS) entry which is preliminary data.</text>
</comment>
<protein>
    <submittedName>
        <fullName evidence="1">Uncharacterized protein</fullName>
    </submittedName>
</protein>
<dbReference type="PATRIC" id="fig|86662.23.peg.1586"/>
<gene>
    <name evidence="1" type="ORF">BWGOE11_18750</name>
</gene>
<evidence type="ECO:0000313" key="2">
    <source>
        <dbReference type="Proteomes" id="UP000175835"/>
    </source>
</evidence>
<dbReference type="Proteomes" id="UP000175835">
    <property type="component" value="Unassembled WGS sequence"/>
</dbReference>
<dbReference type="EMBL" id="LXLX01000024">
    <property type="protein sequence ID" value="OFD96857.1"/>
    <property type="molecule type" value="Genomic_DNA"/>
</dbReference>
<proteinExistence type="predicted"/>
<sequence length="41" mass="4721">MKRFTNRIYEILTKENEFNGLPERILLPQACTGRSPTIGGR</sequence>
<reference evidence="1 2" key="1">
    <citation type="submission" date="2016-05" db="EMBL/GenBank/DDBJ databases">
        <title>Bacillus thuringiensis and Bacillus weihenstephanensis as novel biocontrol agents of wilt causing Verticillium species.</title>
        <authorList>
            <person name="Hollensteiner J."/>
            <person name="Wemheuer F."/>
            <person name="Harting R."/>
            <person name="Kolarzyk A."/>
            <person name="Diaz-Valerio S."/>
            <person name="Poehlein A."/>
            <person name="Brzuszkiewicz E."/>
            <person name="Nesemann K."/>
            <person name="Braus-Stromeyer S."/>
            <person name="Braus G."/>
            <person name="Daniel R."/>
            <person name="Liesegang H."/>
        </authorList>
    </citation>
    <scope>NUCLEOTIDE SEQUENCE [LARGE SCALE GENOMIC DNA]</scope>
    <source>
        <strain evidence="1 2">GOE11</strain>
    </source>
</reference>
<dbReference type="AlphaFoldDB" id="A0A1E8BQK1"/>
<organism evidence="1 2">
    <name type="scientific">Bacillus mycoides</name>
    <dbReference type="NCBI Taxonomy" id="1405"/>
    <lineage>
        <taxon>Bacteria</taxon>
        <taxon>Bacillati</taxon>
        <taxon>Bacillota</taxon>
        <taxon>Bacilli</taxon>
        <taxon>Bacillales</taxon>
        <taxon>Bacillaceae</taxon>
        <taxon>Bacillus</taxon>
        <taxon>Bacillus cereus group</taxon>
    </lineage>
</organism>
<dbReference type="RefSeq" id="WP_002203229.1">
    <property type="nucleotide sequence ID" value="NZ_LXLM01000026.1"/>
</dbReference>